<evidence type="ECO:0000313" key="3">
    <source>
        <dbReference type="EMBL" id="KAK7470693.1"/>
    </source>
</evidence>
<name>A0ABR1K1F4_9AGAR</name>
<evidence type="ECO:0008006" key="5">
    <source>
        <dbReference type="Google" id="ProtNLM"/>
    </source>
</evidence>
<feature type="domain" description="DUF7962" evidence="2">
    <location>
        <begin position="131"/>
        <end position="228"/>
    </location>
</feature>
<feature type="domain" description="GST N-terminal" evidence="1">
    <location>
        <begin position="7"/>
        <end position="81"/>
    </location>
</feature>
<organism evidence="3 4">
    <name type="scientific">Marasmiellus scandens</name>
    <dbReference type="NCBI Taxonomy" id="2682957"/>
    <lineage>
        <taxon>Eukaryota</taxon>
        <taxon>Fungi</taxon>
        <taxon>Dikarya</taxon>
        <taxon>Basidiomycota</taxon>
        <taxon>Agaricomycotina</taxon>
        <taxon>Agaricomycetes</taxon>
        <taxon>Agaricomycetidae</taxon>
        <taxon>Agaricales</taxon>
        <taxon>Marasmiineae</taxon>
        <taxon>Omphalotaceae</taxon>
        <taxon>Marasmiellus</taxon>
    </lineage>
</organism>
<dbReference type="InterPro" id="IPR036282">
    <property type="entry name" value="Glutathione-S-Trfase_C_sf"/>
</dbReference>
<dbReference type="InterPro" id="IPR036249">
    <property type="entry name" value="Thioredoxin-like_sf"/>
</dbReference>
<dbReference type="EMBL" id="JBANRG010000002">
    <property type="protein sequence ID" value="KAK7470693.1"/>
    <property type="molecule type" value="Genomic_DNA"/>
</dbReference>
<dbReference type="InterPro" id="IPR058268">
    <property type="entry name" value="DUF7962"/>
</dbReference>
<keyword evidence="4" id="KW-1185">Reference proteome</keyword>
<dbReference type="Proteomes" id="UP001498398">
    <property type="component" value="Unassembled WGS sequence"/>
</dbReference>
<proteinExistence type="predicted"/>
<comment type="caution">
    <text evidence="3">The sequence shown here is derived from an EMBL/GenBank/DDBJ whole genome shotgun (WGS) entry which is preliminary data.</text>
</comment>
<dbReference type="Gene3D" id="1.20.1050.10">
    <property type="match status" value="1"/>
</dbReference>
<dbReference type="Gene3D" id="3.40.30.110">
    <property type="match status" value="1"/>
</dbReference>
<gene>
    <name evidence="3" type="ORF">VKT23_002115</name>
</gene>
<dbReference type="SUPFAM" id="SSF47616">
    <property type="entry name" value="GST C-terminal domain-like"/>
    <property type="match status" value="1"/>
</dbReference>
<sequence length="333" mass="37423">MPPQIVLYRYDASLFSWKIEKTLLLKQIPHAKVNVAPVLPRPEITDLLGLTYRRIPVLAIGNDIYCDTSLIIPALERRFPAQQGYGTVFPKRHGAPRNSADPLLRAFAKHYADDILFPLATAMLPWDKVPSSFIDDRSTLLGPINVDRIKQLRGPNLSKLTTHLSLINEQLADGREWLFDTVEPSLADVAVHFIYDWLRTMPDTESLFDSSKFPYAVKWLDHYTAHLEDLKKRSTVPQLISGTDAAKLIASSSYESYDVVGFDQTEAKRLGLVAGQMVSMIPDDTGPRFATTGKLVCLNREEFTIEIKGSAGVFRAHFPRIGFTAKLIREGKL</sequence>
<protein>
    <recommendedName>
        <fullName evidence="5">GST N-terminal domain-containing protein</fullName>
    </recommendedName>
</protein>
<reference evidence="3 4" key="1">
    <citation type="submission" date="2024-01" db="EMBL/GenBank/DDBJ databases">
        <title>A draft genome for the cacao thread blight pathogen Marasmiellus scandens.</title>
        <authorList>
            <person name="Baruah I.K."/>
            <person name="Leung J."/>
            <person name="Bukari Y."/>
            <person name="Amoako-Attah I."/>
            <person name="Meinhardt L.W."/>
            <person name="Bailey B.A."/>
            <person name="Cohen S.P."/>
        </authorList>
    </citation>
    <scope>NUCLEOTIDE SEQUENCE [LARGE SCALE GENOMIC DNA]</scope>
    <source>
        <strain evidence="3 4">GH-19</strain>
    </source>
</reference>
<evidence type="ECO:0000313" key="4">
    <source>
        <dbReference type="Proteomes" id="UP001498398"/>
    </source>
</evidence>
<dbReference type="Pfam" id="PF13417">
    <property type="entry name" value="GST_N_3"/>
    <property type="match status" value="1"/>
</dbReference>
<evidence type="ECO:0000259" key="1">
    <source>
        <dbReference type="Pfam" id="PF13417"/>
    </source>
</evidence>
<evidence type="ECO:0000259" key="2">
    <source>
        <dbReference type="Pfam" id="PF25907"/>
    </source>
</evidence>
<dbReference type="Pfam" id="PF25907">
    <property type="entry name" value="DUF7962"/>
    <property type="match status" value="1"/>
</dbReference>
<accession>A0ABR1K1F4</accession>
<dbReference type="SUPFAM" id="SSF52833">
    <property type="entry name" value="Thioredoxin-like"/>
    <property type="match status" value="1"/>
</dbReference>
<dbReference type="InterPro" id="IPR004045">
    <property type="entry name" value="Glutathione_S-Trfase_N"/>
</dbReference>